<name>A0A1I5R7F9_9RHOB</name>
<evidence type="ECO:0000256" key="4">
    <source>
        <dbReference type="SAM" id="MobiDB-lite"/>
    </source>
</evidence>
<dbReference type="PANTHER" id="PTHR21461">
    <property type="entry name" value="GLYCOSYLTRANSFERASE FAMILY 92 PROTEIN"/>
    <property type="match status" value="1"/>
</dbReference>
<dbReference type="InterPro" id="IPR029044">
    <property type="entry name" value="Nucleotide-diphossugar_trans"/>
</dbReference>
<evidence type="ECO:0000313" key="6">
    <source>
        <dbReference type="Proteomes" id="UP000199356"/>
    </source>
</evidence>
<gene>
    <name evidence="5" type="ORF">SAMN04488047_10811</name>
</gene>
<organism evidence="5 6">
    <name type="scientific">Tranquillimonas alkanivorans</name>
    <dbReference type="NCBI Taxonomy" id="441119"/>
    <lineage>
        <taxon>Bacteria</taxon>
        <taxon>Pseudomonadati</taxon>
        <taxon>Pseudomonadota</taxon>
        <taxon>Alphaproteobacteria</taxon>
        <taxon>Rhodobacterales</taxon>
        <taxon>Roseobacteraceae</taxon>
        <taxon>Tranquillimonas</taxon>
    </lineage>
</organism>
<dbReference type="STRING" id="441119.SAMN04488047_10811"/>
<keyword evidence="3" id="KW-0472">Membrane</keyword>
<keyword evidence="5" id="KW-0808">Transferase</keyword>
<dbReference type="AlphaFoldDB" id="A0A1I5R7F9"/>
<dbReference type="SUPFAM" id="SSF53448">
    <property type="entry name" value="Nucleotide-diphospho-sugar transferases"/>
    <property type="match status" value="1"/>
</dbReference>
<reference evidence="5 6" key="1">
    <citation type="submission" date="2016-10" db="EMBL/GenBank/DDBJ databases">
        <authorList>
            <person name="de Groot N.N."/>
        </authorList>
    </citation>
    <scope>NUCLEOTIDE SEQUENCE [LARGE SCALE GENOMIC DNA]</scope>
    <source>
        <strain evidence="5 6">DSM 19547</strain>
    </source>
</reference>
<dbReference type="Pfam" id="PF13704">
    <property type="entry name" value="Glyco_tranf_2_4"/>
    <property type="match status" value="1"/>
</dbReference>
<keyword evidence="2" id="KW-0812">Transmembrane</keyword>
<evidence type="ECO:0000256" key="2">
    <source>
        <dbReference type="ARBA" id="ARBA00022692"/>
    </source>
</evidence>
<dbReference type="GO" id="GO:0016020">
    <property type="term" value="C:membrane"/>
    <property type="evidence" value="ECO:0007669"/>
    <property type="project" value="UniProtKB-SubCell"/>
</dbReference>
<dbReference type="Proteomes" id="UP000199356">
    <property type="component" value="Unassembled WGS sequence"/>
</dbReference>
<dbReference type="GO" id="GO:0005737">
    <property type="term" value="C:cytoplasm"/>
    <property type="evidence" value="ECO:0007669"/>
    <property type="project" value="TreeGrafter"/>
</dbReference>
<evidence type="ECO:0000256" key="1">
    <source>
        <dbReference type="ARBA" id="ARBA00004167"/>
    </source>
</evidence>
<keyword evidence="6" id="KW-1185">Reference proteome</keyword>
<sequence>MMKDEGPYLLEWVAHHLAVGFTDIVVYTNDCTDGTVEMLQRLECLGLAHHRHNVIPKGVKPQPSAIKHAQAEPIVGQSDWVMVFDADEFLCIRHGDGTLDGLLDAVVAEGANGIVITWRIFGSGGLRDWSRDLVTERYLQAAPPMWNKGWGVKTLFRFDPERWKLGIHRPTMKNKVLDTEFPQTVRWLNGSGQGMEDYFKFRGWRSIVRTVGYGWAQMNHYAVKAVDDYAIRRLRGNVNNKANKYDPSYWALQDRNEVRDDTMLRYAARRRAIFDGLLADPELNRLHHAAVERAEARLAAFKATPGYARFVDDLRAASAVPITQVSAKPPKPRDPVKIAAKMSNVQKRAAAGPGKTEPGRRVFRPPPLYVEGEVDLSAEPPMEWIANHSIELPADPRLFTPLALELVRQGKFLRNPARKLPGIVPENGLWLELGGTTGFLAAHLVRSVSGLRAAVHEDNPAHRTFIRRLWTRNAVAECDRLDMSDVSLATEPQALGARLAELKPAALALGDPRLRPSALADAVAASDRAAPPQLYLLGRLWADRQEDWSEWKRVLRALGYHERLPLDPAVIAAFRRHRAAA</sequence>
<protein>
    <submittedName>
        <fullName evidence="5">Glycosyl transferase family 2</fullName>
    </submittedName>
</protein>
<evidence type="ECO:0000313" key="5">
    <source>
        <dbReference type="EMBL" id="SFP53956.1"/>
    </source>
</evidence>
<proteinExistence type="predicted"/>
<comment type="subcellular location">
    <subcellularLocation>
        <location evidence="1">Membrane</location>
        <topology evidence="1">Single-pass membrane protein</topology>
    </subcellularLocation>
</comment>
<keyword evidence="3" id="KW-1133">Transmembrane helix</keyword>
<dbReference type="GO" id="GO:0016757">
    <property type="term" value="F:glycosyltransferase activity"/>
    <property type="evidence" value="ECO:0007669"/>
    <property type="project" value="TreeGrafter"/>
</dbReference>
<dbReference type="OrthoDB" id="1997677at2"/>
<dbReference type="PANTHER" id="PTHR21461:SF69">
    <property type="entry name" value="GLYCOSYLTRANSFERASE FAMILY 92 PROTEIN"/>
    <property type="match status" value="1"/>
</dbReference>
<dbReference type="EMBL" id="FOXA01000008">
    <property type="protein sequence ID" value="SFP53956.1"/>
    <property type="molecule type" value="Genomic_DNA"/>
</dbReference>
<feature type="region of interest" description="Disordered" evidence="4">
    <location>
        <begin position="345"/>
        <end position="364"/>
    </location>
</feature>
<evidence type="ECO:0000256" key="3">
    <source>
        <dbReference type="ARBA" id="ARBA00022989"/>
    </source>
</evidence>
<accession>A0A1I5R7F9</accession>